<feature type="transmembrane region" description="Helical" evidence="6">
    <location>
        <begin position="194"/>
        <end position="212"/>
    </location>
</feature>
<keyword evidence="3 6" id="KW-0812">Transmembrane</keyword>
<keyword evidence="8" id="KW-1185">Reference proteome</keyword>
<evidence type="ECO:0000313" key="8">
    <source>
        <dbReference type="Proteomes" id="UP000740926"/>
    </source>
</evidence>
<evidence type="ECO:0000256" key="1">
    <source>
        <dbReference type="ARBA" id="ARBA00004141"/>
    </source>
</evidence>
<dbReference type="AlphaFoldDB" id="A0A9P6YUX7"/>
<evidence type="ECO:0000256" key="4">
    <source>
        <dbReference type="ARBA" id="ARBA00022989"/>
    </source>
</evidence>
<feature type="transmembrane region" description="Helical" evidence="6">
    <location>
        <begin position="144"/>
        <end position="162"/>
    </location>
</feature>
<gene>
    <name evidence="7" type="ORF">G6F50_010431</name>
</gene>
<evidence type="ECO:0000313" key="7">
    <source>
        <dbReference type="EMBL" id="KAG1565056.1"/>
    </source>
</evidence>
<dbReference type="GO" id="GO:0016020">
    <property type="term" value="C:membrane"/>
    <property type="evidence" value="ECO:0007669"/>
    <property type="project" value="UniProtKB-SubCell"/>
</dbReference>
<dbReference type="Proteomes" id="UP000740926">
    <property type="component" value="Unassembled WGS sequence"/>
</dbReference>
<proteinExistence type="inferred from homology"/>
<name>A0A9P6YUX7_9FUNG</name>
<accession>A0A9P6YUX7</accession>
<comment type="caution">
    <text evidence="7">The sequence shown here is derived from an EMBL/GenBank/DDBJ whole genome shotgun (WGS) entry which is preliminary data.</text>
</comment>
<organism evidence="7 8">
    <name type="scientific">Rhizopus delemar</name>
    <dbReference type="NCBI Taxonomy" id="936053"/>
    <lineage>
        <taxon>Eukaryota</taxon>
        <taxon>Fungi</taxon>
        <taxon>Fungi incertae sedis</taxon>
        <taxon>Mucoromycota</taxon>
        <taxon>Mucoromycotina</taxon>
        <taxon>Mucoromycetes</taxon>
        <taxon>Mucorales</taxon>
        <taxon>Mucorineae</taxon>
        <taxon>Rhizopodaceae</taxon>
        <taxon>Rhizopus</taxon>
    </lineage>
</organism>
<dbReference type="InterPro" id="IPR002995">
    <property type="entry name" value="Surf4"/>
</dbReference>
<feature type="transmembrane region" description="Helical" evidence="6">
    <location>
        <begin position="48"/>
        <end position="70"/>
    </location>
</feature>
<evidence type="ECO:0000256" key="3">
    <source>
        <dbReference type="ARBA" id="ARBA00022692"/>
    </source>
</evidence>
<sequence>MLTKVKPYLPGISRFLIVATFYEDASRSVWQWEDQLFYLKYIRQIPSVVVNTFLVLNVLSMIIFPTYVILKKRVGLSVFILAFMTMCQTMAYDLLFDFMVLVRNLSIIGGLLLCVSESMLCQQSKKNSAFASLPQLSPVERHKYYQFVGRVLTVLLFIGFTIHGEWSLFRKLISLIGLAACVMVIVGFQAKRSAIVLVTLLCFINLIINNWWSSAHQSHYKREFLRLQLTLFLFEMSLAPASFETFKVQLDISYKIKGENRVFKNELLHPQDPFETDAVQVHFDVSRHTDNQGGYLLGFTIKALQSIELIHFNATFLADLQNQAMLANGFQNWSQAREFDKRDRISAIPSSVSWYTQFNLQGNVISFFGPIAEEHGSTYWGQVIDLLRVFTAQGHDALAGIWETYRDFYPDKQAIKGDQGHVTGWRTWYNDDGEAAGFNSRLAKEHPDWLIRDPHTKTLVVAGPNWEGDFMRWTCMFGARAYLKEVVDTVLHDGGFDMLQLGFCFAAAMIPRQGKSRGQTMWEAVDLIRGLIS</sequence>
<keyword evidence="4 6" id="KW-1133">Transmembrane helix</keyword>
<comment type="subcellular location">
    <subcellularLocation>
        <location evidence="1">Membrane</location>
        <topology evidence="1">Multi-pass membrane protein</topology>
    </subcellularLocation>
</comment>
<reference evidence="7 8" key="1">
    <citation type="journal article" date="2020" name="Microb. Genom.">
        <title>Genetic diversity of clinical and environmental Mucorales isolates obtained from an investigation of mucormycosis cases among solid organ transplant recipients.</title>
        <authorList>
            <person name="Nguyen M.H."/>
            <person name="Kaul D."/>
            <person name="Muto C."/>
            <person name="Cheng S.J."/>
            <person name="Richter R.A."/>
            <person name="Bruno V.M."/>
            <person name="Liu G."/>
            <person name="Beyhan S."/>
            <person name="Sundermann A.J."/>
            <person name="Mounaud S."/>
            <person name="Pasculle A.W."/>
            <person name="Nierman W.C."/>
            <person name="Driscoll E."/>
            <person name="Cumbie R."/>
            <person name="Clancy C.J."/>
            <person name="Dupont C.L."/>
        </authorList>
    </citation>
    <scope>NUCLEOTIDE SEQUENCE [LARGE SCALE GENOMIC DNA]</scope>
    <source>
        <strain evidence="7 8">GL24</strain>
    </source>
</reference>
<feature type="transmembrane region" description="Helical" evidence="6">
    <location>
        <begin position="169"/>
        <end position="188"/>
    </location>
</feature>
<dbReference type="Pfam" id="PF02077">
    <property type="entry name" value="SURF4"/>
    <property type="match status" value="1"/>
</dbReference>
<dbReference type="EMBL" id="JAANIU010002285">
    <property type="protein sequence ID" value="KAG1565056.1"/>
    <property type="molecule type" value="Genomic_DNA"/>
</dbReference>
<evidence type="ECO:0000256" key="5">
    <source>
        <dbReference type="ARBA" id="ARBA00023136"/>
    </source>
</evidence>
<protein>
    <submittedName>
        <fullName evidence="7">Uncharacterized protein</fullName>
    </submittedName>
</protein>
<dbReference type="InterPro" id="IPR013785">
    <property type="entry name" value="Aldolase_TIM"/>
</dbReference>
<comment type="similarity">
    <text evidence="2">Belongs to the SURF4 family.</text>
</comment>
<feature type="transmembrane region" description="Helical" evidence="6">
    <location>
        <begin position="76"/>
        <end position="95"/>
    </location>
</feature>
<evidence type="ECO:0000256" key="2">
    <source>
        <dbReference type="ARBA" id="ARBA00006945"/>
    </source>
</evidence>
<keyword evidence="5 6" id="KW-0472">Membrane</keyword>
<evidence type="ECO:0000256" key="6">
    <source>
        <dbReference type="SAM" id="Phobius"/>
    </source>
</evidence>
<dbReference type="Gene3D" id="3.20.20.70">
    <property type="entry name" value="Aldolase class I"/>
    <property type="match status" value="1"/>
</dbReference>